<evidence type="ECO:0000259" key="4">
    <source>
        <dbReference type="PROSITE" id="PS50042"/>
    </source>
</evidence>
<dbReference type="SMART" id="SM00100">
    <property type="entry name" value="cNMP"/>
    <property type="match status" value="1"/>
</dbReference>
<dbReference type="Gene3D" id="1.10.10.10">
    <property type="entry name" value="Winged helix-like DNA-binding domain superfamily/Winged helix DNA-binding domain"/>
    <property type="match status" value="1"/>
</dbReference>
<evidence type="ECO:0000259" key="5">
    <source>
        <dbReference type="PROSITE" id="PS51063"/>
    </source>
</evidence>
<accession>H0I2G7</accession>
<dbReference type="PROSITE" id="PS51063">
    <property type="entry name" value="HTH_CRP_2"/>
    <property type="match status" value="1"/>
</dbReference>
<dbReference type="SUPFAM" id="SSF46785">
    <property type="entry name" value="Winged helix' DNA-binding domain"/>
    <property type="match status" value="1"/>
</dbReference>
<dbReference type="PROSITE" id="PS50042">
    <property type="entry name" value="CNMP_BINDING_3"/>
    <property type="match status" value="1"/>
</dbReference>
<dbReference type="EMBL" id="AHAM01000300">
    <property type="protein sequence ID" value="EHK52877.1"/>
    <property type="molecule type" value="Genomic_DNA"/>
</dbReference>
<dbReference type="GO" id="GO:0006355">
    <property type="term" value="P:regulation of DNA-templated transcription"/>
    <property type="evidence" value="ECO:0007669"/>
    <property type="project" value="InterPro"/>
</dbReference>
<reference evidence="6 7" key="1">
    <citation type="journal article" date="2012" name="J. Bacteriol.">
        <title>Draft Genome Sequence of Mesorhizobium alhagi CCNWXJ12-2T, a Novel Salt-Resistant Species Isolated from the Desert of Northwestern China.</title>
        <authorList>
            <person name="Zhou M."/>
            <person name="Chen W."/>
            <person name="Chen H."/>
            <person name="Wei G."/>
        </authorList>
    </citation>
    <scope>NUCLEOTIDE SEQUENCE [LARGE SCALE GENOMIC DNA]</scope>
    <source>
        <strain evidence="6 7">CCNWXJ12-2</strain>
    </source>
</reference>
<dbReference type="InterPro" id="IPR018490">
    <property type="entry name" value="cNMP-bd_dom_sf"/>
</dbReference>
<dbReference type="Pfam" id="PF00027">
    <property type="entry name" value="cNMP_binding"/>
    <property type="match status" value="1"/>
</dbReference>
<keyword evidence="2" id="KW-0238">DNA-binding</keyword>
<dbReference type="AlphaFoldDB" id="H0I2G7"/>
<dbReference type="Pfam" id="PF13545">
    <property type="entry name" value="HTH_Crp_2"/>
    <property type="match status" value="1"/>
</dbReference>
<dbReference type="SMART" id="SM00419">
    <property type="entry name" value="HTH_CRP"/>
    <property type="match status" value="1"/>
</dbReference>
<dbReference type="InterPro" id="IPR036388">
    <property type="entry name" value="WH-like_DNA-bd_sf"/>
</dbReference>
<dbReference type="InterPro" id="IPR036390">
    <property type="entry name" value="WH_DNA-bd_sf"/>
</dbReference>
<keyword evidence="3" id="KW-0804">Transcription</keyword>
<dbReference type="InterPro" id="IPR012318">
    <property type="entry name" value="HTH_CRP"/>
</dbReference>
<dbReference type="GO" id="GO:0003677">
    <property type="term" value="F:DNA binding"/>
    <property type="evidence" value="ECO:0007669"/>
    <property type="project" value="UniProtKB-KW"/>
</dbReference>
<dbReference type="Proteomes" id="UP000003250">
    <property type="component" value="Unassembled WGS sequence"/>
</dbReference>
<gene>
    <name evidence="6" type="ORF">MAXJ12_33354</name>
</gene>
<evidence type="ECO:0000256" key="1">
    <source>
        <dbReference type="ARBA" id="ARBA00023015"/>
    </source>
</evidence>
<evidence type="ECO:0000256" key="2">
    <source>
        <dbReference type="ARBA" id="ARBA00023125"/>
    </source>
</evidence>
<dbReference type="InterPro" id="IPR000595">
    <property type="entry name" value="cNMP-bd_dom"/>
</dbReference>
<dbReference type="SUPFAM" id="SSF51206">
    <property type="entry name" value="cAMP-binding domain-like"/>
    <property type="match status" value="1"/>
</dbReference>
<name>H0I2G7_9HYPH</name>
<organism evidence="6 7">
    <name type="scientific">Mesorhizobium alhagi CCNWXJ12-2</name>
    <dbReference type="NCBI Taxonomy" id="1107882"/>
    <lineage>
        <taxon>Bacteria</taxon>
        <taxon>Pseudomonadati</taxon>
        <taxon>Pseudomonadota</taxon>
        <taxon>Alphaproteobacteria</taxon>
        <taxon>Hyphomicrobiales</taxon>
        <taxon>Phyllobacteriaceae</taxon>
        <taxon>Allomesorhizobium</taxon>
    </lineage>
</organism>
<dbReference type="PATRIC" id="fig|1107882.3.peg.6441"/>
<dbReference type="Gene3D" id="2.60.120.10">
    <property type="entry name" value="Jelly Rolls"/>
    <property type="match status" value="1"/>
</dbReference>
<evidence type="ECO:0000313" key="6">
    <source>
        <dbReference type="EMBL" id="EHK52877.1"/>
    </source>
</evidence>
<dbReference type="CDD" id="cd00038">
    <property type="entry name" value="CAP_ED"/>
    <property type="match status" value="1"/>
</dbReference>
<protein>
    <submittedName>
        <fullName evidence="6">CRP/FNR family transcriptional regulator</fullName>
    </submittedName>
</protein>
<keyword evidence="7" id="KW-1185">Reference proteome</keyword>
<keyword evidence="1" id="KW-0805">Transcription regulation</keyword>
<dbReference type="OrthoDB" id="7584044at2"/>
<evidence type="ECO:0000313" key="7">
    <source>
        <dbReference type="Proteomes" id="UP000003250"/>
    </source>
</evidence>
<proteinExistence type="predicted"/>
<evidence type="ECO:0000256" key="3">
    <source>
        <dbReference type="ARBA" id="ARBA00023163"/>
    </source>
</evidence>
<feature type="domain" description="HTH crp-type" evidence="5">
    <location>
        <begin position="146"/>
        <end position="220"/>
    </location>
</feature>
<dbReference type="InterPro" id="IPR014710">
    <property type="entry name" value="RmlC-like_jellyroll"/>
</dbReference>
<feature type="domain" description="Cyclic nucleotide-binding" evidence="4">
    <location>
        <begin position="33"/>
        <end position="115"/>
    </location>
</feature>
<sequence>MQTLLQFVRAHPIGVSLTEDEREAYAFLNVAAKRYRSHTVISRQDDTDERIFIVKSGWGCLYRELHNGGRQIIDTPLRGDIIGVRAVDGPNYATLSAISELSLFEVPKRALDRAMLLHQAIGSTLTRAIARQNSILAEHLINAGRRNAITRTAHLLLELEERLAAYGLAARGRFDCPLTQQDLADILGLTAVHVSRTFGALRKADIASFKAGSVEIINRTKLMKLSSFDSEYLRLT</sequence>